<evidence type="ECO:0000256" key="2">
    <source>
        <dbReference type="ARBA" id="ARBA00023163"/>
    </source>
</evidence>
<dbReference type="PROSITE" id="PS51000">
    <property type="entry name" value="HTH_DEOR_2"/>
    <property type="match status" value="1"/>
</dbReference>
<dbReference type="PANTHER" id="PTHR30363">
    <property type="entry name" value="HTH-TYPE TRANSCRIPTIONAL REGULATOR SRLR-RELATED"/>
    <property type="match status" value="1"/>
</dbReference>
<dbReference type="Gene3D" id="1.10.10.10">
    <property type="entry name" value="Winged helix-like DNA-binding domain superfamily/Winged helix DNA-binding domain"/>
    <property type="match status" value="1"/>
</dbReference>
<dbReference type="InterPro" id="IPR014036">
    <property type="entry name" value="DeoR-like_C"/>
</dbReference>
<dbReference type="GO" id="GO:0003700">
    <property type="term" value="F:DNA-binding transcription factor activity"/>
    <property type="evidence" value="ECO:0007669"/>
    <property type="project" value="InterPro"/>
</dbReference>
<proteinExistence type="predicted"/>
<evidence type="ECO:0000313" key="5">
    <source>
        <dbReference type="Proteomes" id="UP000824062"/>
    </source>
</evidence>
<dbReference type="PRINTS" id="PR00037">
    <property type="entry name" value="HTHLACR"/>
</dbReference>
<gene>
    <name evidence="4" type="ORF">IAA19_05850</name>
</gene>
<evidence type="ECO:0000256" key="1">
    <source>
        <dbReference type="ARBA" id="ARBA00023015"/>
    </source>
</evidence>
<dbReference type="Proteomes" id="UP000824062">
    <property type="component" value="Unassembled WGS sequence"/>
</dbReference>
<reference evidence="4" key="2">
    <citation type="submission" date="2021-04" db="EMBL/GenBank/DDBJ databases">
        <authorList>
            <person name="Gilroy R."/>
        </authorList>
    </citation>
    <scope>NUCLEOTIDE SEQUENCE</scope>
    <source>
        <strain evidence="4">ChiHjej12B11-14209</strain>
    </source>
</reference>
<dbReference type="SMART" id="SM01134">
    <property type="entry name" value="DeoRC"/>
    <property type="match status" value="1"/>
</dbReference>
<dbReference type="Gene3D" id="3.40.50.1360">
    <property type="match status" value="1"/>
</dbReference>
<dbReference type="PANTHER" id="PTHR30363:SF44">
    <property type="entry name" value="AGA OPERON TRANSCRIPTIONAL REPRESSOR-RELATED"/>
    <property type="match status" value="1"/>
</dbReference>
<comment type="caution">
    <text evidence="4">The sequence shown here is derived from an EMBL/GenBank/DDBJ whole genome shotgun (WGS) entry which is preliminary data.</text>
</comment>
<dbReference type="SUPFAM" id="SSF46785">
    <property type="entry name" value="Winged helix' DNA-binding domain"/>
    <property type="match status" value="1"/>
</dbReference>
<evidence type="ECO:0000259" key="3">
    <source>
        <dbReference type="PROSITE" id="PS51000"/>
    </source>
</evidence>
<dbReference type="GO" id="GO:0003677">
    <property type="term" value="F:DNA binding"/>
    <property type="evidence" value="ECO:0007669"/>
    <property type="project" value="UniProtKB-KW"/>
</dbReference>
<dbReference type="InterPro" id="IPR037171">
    <property type="entry name" value="NagB/RpiA_transferase-like"/>
</dbReference>
<evidence type="ECO:0000313" key="4">
    <source>
        <dbReference type="EMBL" id="HIZ46526.1"/>
    </source>
</evidence>
<dbReference type="AlphaFoldDB" id="A0A9D2F083"/>
<organism evidence="4 5">
    <name type="scientific">Candidatus Olsenella pullistercoris</name>
    <dbReference type="NCBI Taxonomy" id="2838712"/>
    <lineage>
        <taxon>Bacteria</taxon>
        <taxon>Bacillati</taxon>
        <taxon>Actinomycetota</taxon>
        <taxon>Coriobacteriia</taxon>
        <taxon>Coriobacteriales</taxon>
        <taxon>Atopobiaceae</taxon>
        <taxon>Olsenella</taxon>
    </lineage>
</organism>
<feature type="domain" description="HTH deoR-type" evidence="3">
    <location>
        <begin position="13"/>
        <end position="68"/>
    </location>
</feature>
<dbReference type="EMBL" id="DXBM01000050">
    <property type="protein sequence ID" value="HIZ46526.1"/>
    <property type="molecule type" value="Genomic_DNA"/>
</dbReference>
<accession>A0A9D2F083</accession>
<dbReference type="InterPro" id="IPR001034">
    <property type="entry name" value="DeoR_HTH"/>
</dbReference>
<dbReference type="InterPro" id="IPR050313">
    <property type="entry name" value="Carb_Metab_HTH_regulators"/>
</dbReference>
<reference evidence="4" key="1">
    <citation type="journal article" date="2021" name="PeerJ">
        <title>Extensive microbial diversity within the chicken gut microbiome revealed by metagenomics and culture.</title>
        <authorList>
            <person name="Gilroy R."/>
            <person name="Ravi A."/>
            <person name="Getino M."/>
            <person name="Pursley I."/>
            <person name="Horton D.L."/>
            <person name="Alikhan N.F."/>
            <person name="Baker D."/>
            <person name="Gharbi K."/>
            <person name="Hall N."/>
            <person name="Watson M."/>
            <person name="Adriaenssens E.M."/>
            <person name="Foster-Nyarko E."/>
            <person name="Jarju S."/>
            <person name="Secka A."/>
            <person name="Antonio M."/>
            <person name="Oren A."/>
            <person name="Chaudhuri R.R."/>
            <person name="La Ragione R."/>
            <person name="Hildebrand F."/>
            <person name="Pallen M.J."/>
        </authorList>
    </citation>
    <scope>NUCLEOTIDE SEQUENCE</scope>
    <source>
        <strain evidence="4">ChiHjej12B11-14209</strain>
    </source>
</reference>
<dbReference type="SMART" id="SM00420">
    <property type="entry name" value="HTH_DEOR"/>
    <property type="match status" value="1"/>
</dbReference>
<keyword evidence="1" id="KW-0805">Transcription regulation</keyword>
<dbReference type="Pfam" id="PF08220">
    <property type="entry name" value="HTH_DeoR"/>
    <property type="match status" value="1"/>
</dbReference>
<dbReference type="SUPFAM" id="SSF100950">
    <property type="entry name" value="NagB/RpiA/CoA transferase-like"/>
    <property type="match status" value="1"/>
</dbReference>
<sequence length="269" mass="29074">MAVESSSGGRMLAAERRRRILEMLAARPSVLVTEICEACGVSAVTARGDLDYLEGEGLLRRTHGGAVAISDYLPARRPERDRHVQRAKRVLARRAAELVSDGETILVGSGTTTLEFVRALRDREGLTLISNDVDILIHAARHLPDVTPISTGGELDRSHCHLFGPILASSLSDVLLDKVFLGADGFEPSMGFLATLEMTAYAKVEFLRHARRHVILMDSSKVGREEPGLRFARPDEVDVVVMDVDPGGVVSAACNAGERGVEVIEAMAP</sequence>
<dbReference type="InterPro" id="IPR036390">
    <property type="entry name" value="WH_DNA-bd_sf"/>
</dbReference>
<keyword evidence="4" id="KW-0238">DNA-binding</keyword>
<dbReference type="Pfam" id="PF00455">
    <property type="entry name" value="DeoRC"/>
    <property type="match status" value="1"/>
</dbReference>
<keyword evidence="2" id="KW-0804">Transcription</keyword>
<protein>
    <submittedName>
        <fullName evidence="4">DeoR/GlpR family DNA-binding transcription regulator</fullName>
    </submittedName>
</protein>
<dbReference type="InterPro" id="IPR036388">
    <property type="entry name" value="WH-like_DNA-bd_sf"/>
</dbReference>
<name>A0A9D2F083_9ACTN</name>